<dbReference type="PANTHER" id="PTHR10357">
    <property type="entry name" value="ALPHA-AMYLASE FAMILY MEMBER"/>
    <property type="match status" value="1"/>
</dbReference>
<reference evidence="4 5" key="1">
    <citation type="submission" date="2019-03" db="EMBL/GenBank/DDBJ databases">
        <title>Lake Tanganyika Metagenome-Assembled Genomes (MAGs).</title>
        <authorList>
            <person name="Tran P."/>
        </authorList>
    </citation>
    <scope>NUCLEOTIDE SEQUENCE [LARGE SCALE GENOMIC DNA]</scope>
    <source>
        <strain evidence="4">K_DeepCast_65m_m2_236</strain>
    </source>
</reference>
<protein>
    <recommendedName>
        <fullName evidence="3">Glycosyl hydrolase family 13 catalytic domain-containing protein</fullName>
    </recommendedName>
</protein>
<dbReference type="Proteomes" id="UP000703893">
    <property type="component" value="Unassembled WGS sequence"/>
</dbReference>
<dbReference type="SUPFAM" id="SSF51011">
    <property type="entry name" value="Glycosyl hydrolase domain"/>
    <property type="match status" value="1"/>
</dbReference>
<evidence type="ECO:0000313" key="5">
    <source>
        <dbReference type="Proteomes" id="UP000703893"/>
    </source>
</evidence>
<dbReference type="GO" id="GO:0016798">
    <property type="term" value="F:hydrolase activity, acting on glycosyl bonds"/>
    <property type="evidence" value="ECO:0007669"/>
    <property type="project" value="UniProtKB-KW"/>
</dbReference>
<dbReference type="AlphaFoldDB" id="A0A938BM84"/>
<evidence type="ECO:0000313" key="4">
    <source>
        <dbReference type="EMBL" id="MBM3274023.1"/>
    </source>
</evidence>
<dbReference type="InterPro" id="IPR013780">
    <property type="entry name" value="Glyco_hydro_b"/>
</dbReference>
<dbReference type="Gene3D" id="2.60.40.1180">
    <property type="entry name" value="Golgi alpha-mannosidase II"/>
    <property type="match status" value="1"/>
</dbReference>
<evidence type="ECO:0000256" key="1">
    <source>
        <dbReference type="ARBA" id="ARBA00022801"/>
    </source>
</evidence>
<dbReference type="InterPro" id="IPR006047">
    <property type="entry name" value="GH13_cat_dom"/>
</dbReference>
<organism evidence="4 5">
    <name type="scientific">Candidatus Tanganyikabacteria bacterium</name>
    <dbReference type="NCBI Taxonomy" id="2961651"/>
    <lineage>
        <taxon>Bacteria</taxon>
        <taxon>Bacillati</taxon>
        <taxon>Candidatus Sericytochromatia</taxon>
        <taxon>Candidatus Tanganyikabacteria</taxon>
    </lineage>
</organism>
<accession>A0A938BM84</accession>
<proteinExistence type="predicted"/>
<dbReference type="Gene3D" id="3.20.20.80">
    <property type="entry name" value="Glycosidases"/>
    <property type="match status" value="1"/>
</dbReference>
<sequence length="306" mass="34439">FGSLPKLNFNDEAVPDYILNKVTDFWMREGIDGWRLDVPNEVTKDGFWGAFRQKVRSMNHEAYIVGEIWDDPTPWIQGDKFDATMNYPLRSEILEFVAWRKRNVDQIDANLSSQRRSQGQATNGMFNILGSHDVERVRTLVGSGAKQRVAALIQFTYPGAPVVYYGDEVGLEGGKDPDDRRCFDWTGASWDRETLTFYKKLSAIRKGHPATRDGWMQTLMRHNDKSLWAYYRDWLGQDRTVVVINNGTAVQDVTVPVGDTKIADGTTLTDLLSGRKYTVSGRQVVVSGLAPGGAILSANPAIKTQR</sequence>
<dbReference type="InterPro" id="IPR017853">
    <property type="entry name" value="GH"/>
</dbReference>
<dbReference type="GO" id="GO:0005975">
    <property type="term" value="P:carbohydrate metabolic process"/>
    <property type="evidence" value="ECO:0007669"/>
    <property type="project" value="InterPro"/>
</dbReference>
<evidence type="ECO:0000259" key="3">
    <source>
        <dbReference type="SMART" id="SM00642"/>
    </source>
</evidence>
<feature type="non-terminal residue" evidence="4">
    <location>
        <position position="1"/>
    </location>
</feature>
<dbReference type="PANTHER" id="PTHR10357:SF210">
    <property type="entry name" value="MALTODEXTRIN GLUCOSIDASE"/>
    <property type="match status" value="1"/>
</dbReference>
<keyword evidence="2" id="KW-0326">Glycosidase</keyword>
<comment type="caution">
    <text evidence="4">The sequence shown here is derived from an EMBL/GenBank/DDBJ whole genome shotgun (WGS) entry which is preliminary data.</text>
</comment>
<keyword evidence="1" id="KW-0378">Hydrolase</keyword>
<evidence type="ECO:0000256" key="2">
    <source>
        <dbReference type="ARBA" id="ARBA00023295"/>
    </source>
</evidence>
<dbReference type="EMBL" id="VGJX01000101">
    <property type="protein sequence ID" value="MBM3274023.1"/>
    <property type="molecule type" value="Genomic_DNA"/>
</dbReference>
<dbReference type="SMART" id="SM00642">
    <property type="entry name" value="Aamy"/>
    <property type="match status" value="1"/>
</dbReference>
<feature type="domain" description="Glycosyl hydrolase family 13 catalytic" evidence="3">
    <location>
        <begin position="1"/>
        <end position="205"/>
    </location>
</feature>
<dbReference type="Pfam" id="PF00128">
    <property type="entry name" value="Alpha-amylase"/>
    <property type="match status" value="1"/>
</dbReference>
<dbReference type="SUPFAM" id="SSF51445">
    <property type="entry name" value="(Trans)glycosidases"/>
    <property type="match status" value="1"/>
</dbReference>
<gene>
    <name evidence="4" type="ORF">FJZ00_02635</name>
</gene>
<name>A0A938BM84_9BACT</name>